<reference evidence="3 4" key="1">
    <citation type="submission" date="2024-01" db="EMBL/GenBank/DDBJ databases">
        <title>The genome of the rayed Mediterranean limpet Patella caerulea (Linnaeus, 1758).</title>
        <authorList>
            <person name="Anh-Thu Weber A."/>
            <person name="Halstead-Nussloch G."/>
        </authorList>
    </citation>
    <scope>NUCLEOTIDE SEQUENCE [LARGE SCALE GENOMIC DNA]</scope>
    <source>
        <strain evidence="3">AATW-2023a</strain>
        <tissue evidence="3">Whole specimen</tissue>
    </source>
</reference>
<feature type="compositionally biased region" description="Basic residues" evidence="1">
    <location>
        <begin position="145"/>
        <end position="161"/>
    </location>
</feature>
<evidence type="ECO:0000259" key="2">
    <source>
        <dbReference type="PROSITE" id="PS50217"/>
    </source>
</evidence>
<dbReference type="GO" id="GO:0000981">
    <property type="term" value="F:DNA-binding transcription factor activity, RNA polymerase II-specific"/>
    <property type="evidence" value="ECO:0007669"/>
    <property type="project" value="TreeGrafter"/>
</dbReference>
<dbReference type="SMART" id="SM00338">
    <property type="entry name" value="BRLZ"/>
    <property type="match status" value="1"/>
</dbReference>
<feature type="region of interest" description="Disordered" evidence="1">
    <location>
        <begin position="112"/>
        <end position="194"/>
    </location>
</feature>
<dbReference type="InterPro" id="IPR031106">
    <property type="entry name" value="C/EBP"/>
</dbReference>
<dbReference type="PANTHER" id="PTHR23334:SF20">
    <property type="entry name" value="BASIC LEUCINE ZIPPER 24"/>
    <property type="match status" value="1"/>
</dbReference>
<evidence type="ECO:0000313" key="4">
    <source>
        <dbReference type="Proteomes" id="UP001347796"/>
    </source>
</evidence>
<evidence type="ECO:0000256" key="1">
    <source>
        <dbReference type="SAM" id="MobiDB-lite"/>
    </source>
</evidence>
<protein>
    <recommendedName>
        <fullName evidence="2">BZIP domain-containing protein</fullName>
    </recommendedName>
</protein>
<name>A0AAN8PVB9_PATCE</name>
<gene>
    <name evidence="3" type="ORF">SNE40_007655</name>
</gene>
<feature type="compositionally biased region" description="Low complexity" evidence="1">
    <location>
        <begin position="120"/>
        <end position="137"/>
    </location>
</feature>
<dbReference type="GO" id="GO:0006351">
    <property type="term" value="P:DNA-templated transcription"/>
    <property type="evidence" value="ECO:0007669"/>
    <property type="project" value="InterPro"/>
</dbReference>
<feature type="region of interest" description="Disordered" evidence="1">
    <location>
        <begin position="71"/>
        <end position="90"/>
    </location>
</feature>
<sequence length="242" mass="27068">MEQPLYSPVSPQVVNYDMNGYYSGQTFITPVSPYESRPEYERESVFSELRAVDSIIDSTVSVLRQFDTLTSNSTTHRQSTSSISSISDTYSMTSTDSVTSACAYVPPPQVMDMSMTARGTPSPSSPLAPTTPSSVTSFDDLAPSPRKRFNPYSSKSKKKYIARGTKEYSEKRERNNVAVRKSRAKAKNRQKDNERRMCELQMENERLTEKLEGISKELVVLKGLFKNMGATVPAGFSKLFQS</sequence>
<accession>A0AAN8PVB9</accession>
<dbReference type="InterPro" id="IPR046347">
    <property type="entry name" value="bZIP_sf"/>
</dbReference>
<dbReference type="InterPro" id="IPR004827">
    <property type="entry name" value="bZIP"/>
</dbReference>
<feature type="domain" description="BZIP" evidence="2">
    <location>
        <begin position="165"/>
        <end position="228"/>
    </location>
</feature>
<keyword evidence="4" id="KW-1185">Reference proteome</keyword>
<organism evidence="3 4">
    <name type="scientific">Patella caerulea</name>
    <name type="common">Rayed Mediterranean limpet</name>
    <dbReference type="NCBI Taxonomy" id="87958"/>
    <lineage>
        <taxon>Eukaryota</taxon>
        <taxon>Metazoa</taxon>
        <taxon>Spiralia</taxon>
        <taxon>Lophotrochozoa</taxon>
        <taxon>Mollusca</taxon>
        <taxon>Gastropoda</taxon>
        <taxon>Patellogastropoda</taxon>
        <taxon>Patelloidea</taxon>
        <taxon>Patellidae</taxon>
        <taxon>Patella</taxon>
    </lineage>
</organism>
<dbReference type="EMBL" id="JAZGQO010000006">
    <property type="protein sequence ID" value="KAK6185413.1"/>
    <property type="molecule type" value="Genomic_DNA"/>
</dbReference>
<dbReference type="PROSITE" id="PS50217">
    <property type="entry name" value="BZIP"/>
    <property type="match status" value="1"/>
</dbReference>
<comment type="caution">
    <text evidence="3">The sequence shown here is derived from an EMBL/GenBank/DDBJ whole genome shotgun (WGS) entry which is preliminary data.</text>
</comment>
<dbReference type="CDD" id="cd14693">
    <property type="entry name" value="bZIP_CEBP"/>
    <property type="match status" value="1"/>
</dbReference>
<dbReference type="Gene3D" id="1.20.5.170">
    <property type="match status" value="1"/>
</dbReference>
<dbReference type="Proteomes" id="UP001347796">
    <property type="component" value="Unassembled WGS sequence"/>
</dbReference>
<dbReference type="GO" id="GO:0000978">
    <property type="term" value="F:RNA polymerase II cis-regulatory region sequence-specific DNA binding"/>
    <property type="evidence" value="ECO:0007669"/>
    <property type="project" value="TreeGrafter"/>
</dbReference>
<dbReference type="PANTHER" id="PTHR23334">
    <property type="entry name" value="CCAAT/ENHANCER BINDING PROTEIN"/>
    <property type="match status" value="1"/>
</dbReference>
<feature type="compositionally biased region" description="Low complexity" evidence="1">
    <location>
        <begin position="73"/>
        <end position="90"/>
    </location>
</feature>
<evidence type="ECO:0000313" key="3">
    <source>
        <dbReference type="EMBL" id="KAK6185413.1"/>
    </source>
</evidence>
<dbReference type="SUPFAM" id="SSF57959">
    <property type="entry name" value="Leucine zipper domain"/>
    <property type="match status" value="1"/>
</dbReference>
<dbReference type="AlphaFoldDB" id="A0AAN8PVB9"/>
<proteinExistence type="predicted"/>
<dbReference type="Pfam" id="PF07716">
    <property type="entry name" value="bZIP_2"/>
    <property type="match status" value="1"/>
</dbReference>
<feature type="compositionally biased region" description="Basic and acidic residues" evidence="1">
    <location>
        <begin position="164"/>
        <end position="175"/>
    </location>
</feature>